<feature type="compositionally biased region" description="Polar residues" evidence="1">
    <location>
        <begin position="338"/>
        <end position="350"/>
    </location>
</feature>
<dbReference type="PANTHER" id="PTHR42957:SF1">
    <property type="entry name" value="HELICASE MJ1565-RELATED"/>
    <property type="match status" value="1"/>
</dbReference>
<feature type="domain" description="Helicase HerA central" evidence="2">
    <location>
        <begin position="549"/>
        <end position="776"/>
    </location>
</feature>
<evidence type="ECO:0000256" key="1">
    <source>
        <dbReference type="SAM" id="MobiDB-lite"/>
    </source>
</evidence>
<keyword evidence="4" id="KW-1185">Reference proteome</keyword>
<dbReference type="InterPro" id="IPR027417">
    <property type="entry name" value="P-loop_NTPase"/>
</dbReference>
<feature type="compositionally biased region" description="Low complexity" evidence="1">
    <location>
        <begin position="351"/>
        <end position="374"/>
    </location>
</feature>
<keyword evidence="3" id="KW-0547">Nucleotide-binding</keyword>
<sequence length="1059" mass="116483">MSDIVEIERSLDKASYALENASYIINKGYLNDLMHYSVDTFFKKNELSLSADIRLYKLDRIVFDSKLSIQESLSAIYSAIGTAGYTVFIYIDSNESKTDLYIGIRGQAKKVQGLIAGKLLEECFNGHFDGSLLSPVENADVSNLLSKIKDDKTKAITSVSGVPSLALENGHDYMQGIERLIDASEGKDYQALILAEPISNNELEVVKLGYELVANQLSPFLKQTLTYGQNDNESITHALSTNISESLGKSVALTETTGTSITSSSSVTEGTNESISKGTFTSKLASGAATAIGAGGAIAGGLKLVNPLVAMAIGAGAGAFAMAFQGNETKGKSESTTKAETTGSNQSSSRGTTDTNTYTVGTTTTDTTGKTTGTSKTMSIESLNKGIDNLLKQIDKQFERIEEARCFGGWHSAAYFFGEHLSTSESLASMYLGLIRGQNSNSEFSALTTWSLDRDQSKTKEVKKWLCNFSHPRLYADFLQKENINSLTPATLISGKEMSVQLGLPRKSTSGTVVIEAQSFGRQIQLLDGQRKTNNADDKSIVLGDIWHLWKTRKQKVALNVNELTKHMFITGSTGSGKSNTTYEILEQLQQNNVPFLVIEPAKGEYKHVFGNSDDVTVYGTNPSLSNLLRINPFAFPESIHVHEHVDRLVEIFNVCWPMYAAMPAVLKEAILDAYEDCGWSLQTSKNKFTPTIYPSFVDVLVSLEKVVKNSDFSEEVKANYNGSLVTRIRSLTNGLNGEIFTSDEINPKKLFDKSCIIDLSRAGASDTKALITGILLVRLNEHRMDEGGMNLPLKHVTVLEEAHNILKATTSAGQEGGQSLESKSVEMLSNSIAEMRTYGEGFIIVDQSPGAVDISAIRNTNTKIIMRLPEENDRRAAGKSIGLKDEQLDELSKLPPGIAVVSQNDWLEPVLCKIKHFTQSENNIYDHNAVYSEMVSEAGFRITILQMLFNETHGNNSLVIPQNIKIGLQKLKLRGFTRGHLMNAYIDFKNGKSLVLLEDRNKQVLIDVLSDIFDINFNEFESNKELYSVLQERINHSVYAYKLLDQMMGYVKAEVIEC</sequence>
<dbReference type="Proteomes" id="UP000245020">
    <property type="component" value="Unassembled WGS sequence"/>
</dbReference>
<feature type="region of interest" description="Disordered" evidence="1">
    <location>
        <begin position="330"/>
        <end position="374"/>
    </location>
</feature>
<proteinExistence type="predicted"/>
<dbReference type="OrthoDB" id="9806951at2"/>
<keyword evidence="3" id="KW-0067">ATP-binding</keyword>
<dbReference type="InterPro" id="IPR008571">
    <property type="entry name" value="HerA-like"/>
</dbReference>
<accession>A0A2U2ACZ9</accession>
<dbReference type="GO" id="GO:0005524">
    <property type="term" value="F:ATP binding"/>
    <property type="evidence" value="ECO:0007669"/>
    <property type="project" value="UniProtKB-KW"/>
</dbReference>
<dbReference type="InterPro" id="IPR002789">
    <property type="entry name" value="HerA_central"/>
</dbReference>
<reference evidence="4" key="1">
    <citation type="submission" date="2018-05" db="EMBL/GenBank/DDBJ databases">
        <title>Ignatzschineria dubaiensis sp. nov., isolated from necrotic foot tissues of dromedaries (Camelus dromedarius) and associated maggots in Dubai, United Arab Emirates.</title>
        <authorList>
            <person name="Tsang C.C."/>
            <person name="Tang J.Y.M."/>
            <person name="Fong J.Y.H."/>
            <person name="Kinne J."/>
            <person name="Lee H.H."/>
            <person name="Joseph M."/>
            <person name="Jose S."/>
            <person name="Schuster R.K."/>
            <person name="Tang Y."/>
            <person name="Sivakumar S."/>
            <person name="Chen J.H.K."/>
            <person name="Teng J.L.L."/>
            <person name="Lau S.K.P."/>
            <person name="Wernery U."/>
            <person name="Woo P.C.Y."/>
        </authorList>
    </citation>
    <scope>NUCLEOTIDE SEQUENCE [LARGE SCALE GENOMIC DNA]</scope>
    <source>
        <strain evidence="4">KCTC 22644</strain>
    </source>
</reference>
<comment type="caution">
    <text evidence="3">The sequence shown here is derived from an EMBL/GenBank/DDBJ whole genome shotgun (WGS) entry which is preliminary data.</text>
</comment>
<dbReference type="Gene3D" id="3.40.50.300">
    <property type="entry name" value="P-loop containing nucleotide triphosphate hydrolases"/>
    <property type="match status" value="2"/>
</dbReference>
<dbReference type="Pfam" id="PF01935">
    <property type="entry name" value="DUF87"/>
    <property type="match status" value="1"/>
</dbReference>
<dbReference type="SUPFAM" id="SSF52540">
    <property type="entry name" value="P-loop containing nucleoside triphosphate hydrolases"/>
    <property type="match status" value="1"/>
</dbReference>
<evidence type="ECO:0000313" key="3">
    <source>
        <dbReference type="EMBL" id="PWD80439.1"/>
    </source>
</evidence>
<name>A0A2U2ACZ9_9GAMM</name>
<dbReference type="RefSeq" id="WP_109189881.1">
    <property type="nucleotide sequence ID" value="NZ_BMYA01000004.1"/>
</dbReference>
<dbReference type="PANTHER" id="PTHR42957">
    <property type="entry name" value="HELICASE MJ1565-RELATED"/>
    <property type="match status" value="1"/>
</dbReference>
<evidence type="ECO:0000313" key="4">
    <source>
        <dbReference type="Proteomes" id="UP000245020"/>
    </source>
</evidence>
<gene>
    <name evidence="3" type="ORF">DC083_08990</name>
</gene>
<dbReference type="AlphaFoldDB" id="A0A2U2ACZ9"/>
<dbReference type="EMBL" id="QEWQ01000006">
    <property type="protein sequence ID" value="PWD80439.1"/>
    <property type="molecule type" value="Genomic_DNA"/>
</dbReference>
<protein>
    <submittedName>
        <fullName evidence="3">ATP-binding protein</fullName>
    </submittedName>
</protein>
<evidence type="ECO:0000259" key="2">
    <source>
        <dbReference type="Pfam" id="PF01935"/>
    </source>
</evidence>
<organism evidence="3 4">
    <name type="scientific">Ignatzschineria ureiclastica</name>
    <dbReference type="NCBI Taxonomy" id="472582"/>
    <lineage>
        <taxon>Bacteria</taxon>
        <taxon>Pseudomonadati</taxon>
        <taxon>Pseudomonadota</taxon>
        <taxon>Gammaproteobacteria</taxon>
        <taxon>Cardiobacteriales</taxon>
        <taxon>Ignatzschineriaceae</taxon>
        <taxon>Ignatzschineria</taxon>
    </lineage>
</organism>